<name>A0ABN9XJY7_9DINO</name>
<gene>
    <name evidence="2" type="ORF">PCOR1329_LOCUS76468</name>
</gene>
<comment type="caution">
    <text evidence="2">The sequence shown here is derived from an EMBL/GenBank/DDBJ whole genome shotgun (WGS) entry which is preliminary data.</text>
</comment>
<protein>
    <submittedName>
        <fullName evidence="2">Uncharacterized protein</fullName>
    </submittedName>
</protein>
<keyword evidence="3" id="KW-1185">Reference proteome</keyword>
<evidence type="ECO:0000313" key="2">
    <source>
        <dbReference type="EMBL" id="CAK0898750.1"/>
    </source>
</evidence>
<dbReference type="EMBL" id="CAUYUJ010020503">
    <property type="protein sequence ID" value="CAK0898750.1"/>
    <property type="molecule type" value="Genomic_DNA"/>
</dbReference>
<evidence type="ECO:0000313" key="3">
    <source>
        <dbReference type="Proteomes" id="UP001189429"/>
    </source>
</evidence>
<proteinExistence type="predicted"/>
<feature type="compositionally biased region" description="Basic and acidic residues" evidence="1">
    <location>
        <begin position="66"/>
        <end position="75"/>
    </location>
</feature>
<accession>A0ABN9XJY7</accession>
<organism evidence="2 3">
    <name type="scientific">Prorocentrum cordatum</name>
    <dbReference type="NCBI Taxonomy" id="2364126"/>
    <lineage>
        <taxon>Eukaryota</taxon>
        <taxon>Sar</taxon>
        <taxon>Alveolata</taxon>
        <taxon>Dinophyceae</taxon>
        <taxon>Prorocentrales</taxon>
        <taxon>Prorocentraceae</taxon>
        <taxon>Prorocentrum</taxon>
    </lineage>
</organism>
<reference evidence="2" key="1">
    <citation type="submission" date="2023-10" db="EMBL/GenBank/DDBJ databases">
        <authorList>
            <person name="Chen Y."/>
            <person name="Shah S."/>
            <person name="Dougan E. K."/>
            <person name="Thang M."/>
            <person name="Chan C."/>
        </authorList>
    </citation>
    <scope>NUCLEOTIDE SEQUENCE [LARGE SCALE GENOMIC DNA]</scope>
</reference>
<feature type="compositionally biased region" description="Basic and acidic residues" evidence="1">
    <location>
        <begin position="113"/>
        <end position="126"/>
    </location>
</feature>
<sequence length="145" mass="15163">MLVRLSGFGSAGMNGVVGRLGMYSQARGLWQVFFPQASGAKAVRPENLRLLEEPSGAPELPEEGPPPEKKPRLEEPAELDGGEVRLADEAAGPLAACEASEEPEGPSPSKRARTGERGEHISRGGGKDLLSGFGLSPAWMTVAAS</sequence>
<evidence type="ECO:0000256" key="1">
    <source>
        <dbReference type="SAM" id="MobiDB-lite"/>
    </source>
</evidence>
<feature type="region of interest" description="Disordered" evidence="1">
    <location>
        <begin position="45"/>
        <end position="136"/>
    </location>
</feature>
<dbReference type="Proteomes" id="UP001189429">
    <property type="component" value="Unassembled WGS sequence"/>
</dbReference>